<evidence type="ECO:0000313" key="9">
    <source>
        <dbReference type="Proteomes" id="UP000007967"/>
    </source>
</evidence>
<dbReference type="SUPFAM" id="SSF53720">
    <property type="entry name" value="ALDH-like"/>
    <property type="match status" value="1"/>
</dbReference>
<sequence>MNAFTRYSHETLVGTEIRQREDPPVSSAILSVVAGERVPGPARSTASTNPANTADVVGEIGLAGPEVLVQAARVAREAQLGWSALPAPQRGQVIANVGRLMTANKARLAALVTREIGKPLAEALGEVQEIIDTCDFFLGEGRRLYGQTVPSEMPDKQLFTFRRPVGTVVVISAGNFPVAVPSWYIVPALLCGNTVVWKPATYSAVVSDAFYQLFAHAGVPAGVLNVVHADGPDTFTGLEQALQAGLVDKVGFTGSSEVGRRIGELCGRHLQSPCLELGGKNPMVVTENADLELAVEGALFSGFGTAGQRCTSLGTVIVQESVHADFVELFGAAVAAARMGDPTQDVLFGPLLDEKFAAGFEKSLGWIAGHHRVIGSTGRVTADNPRSGFVGDPAAGLFYHPVIVAGVRPDDELFLHETFGPVVGVTTYSTLDEAIALGNKPGYGLSSSIYTTDPRQAFQFAQGISAGMVSVNNSTSGAEAHLPFGGNGKSGNGSRQSGIWVLDQFTRWQSLNWDYSGKLQKAQLDTATVEADFDFRLP</sequence>
<dbReference type="PANTHER" id="PTHR43521:SF1">
    <property type="entry name" value="ALPHA-AMINOADIPIC SEMIALDEHYDE DEHYDROGENASE"/>
    <property type="match status" value="1"/>
</dbReference>
<gene>
    <name evidence="8" type="ordered locus">Kfla_0892</name>
</gene>
<keyword evidence="3" id="KW-0520">NAD</keyword>
<dbReference type="eggNOG" id="COG1012">
    <property type="taxonomic scope" value="Bacteria"/>
</dbReference>
<feature type="domain" description="Aldehyde dehydrogenase" evidence="7">
    <location>
        <begin position="44"/>
        <end position="510"/>
    </location>
</feature>
<evidence type="ECO:0000313" key="8">
    <source>
        <dbReference type="EMBL" id="ADB29997.1"/>
    </source>
</evidence>
<dbReference type="InterPro" id="IPR044638">
    <property type="entry name" value="ALDH7A1-like"/>
</dbReference>
<evidence type="ECO:0000256" key="3">
    <source>
        <dbReference type="ARBA" id="ARBA00023027"/>
    </source>
</evidence>
<dbReference type="InterPro" id="IPR016163">
    <property type="entry name" value="Ald_DH_C"/>
</dbReference>
<dbReference type="Gene3D" id="3.40.309.10">
    <property type="entry name" value="Aldehyde Dehydrogenase, Chain A, domain 2"/>
    <property type="match status" value="1"/>
</dbReference>
<evidence type="ECO:0000256" key="5">
    <source>
        <dbReference type="PROSITE-ProRule" id="PRU10007"/>
    </source>
</evidence>
<dbReference type="EMBL" id="CP001736">
    <property type="protein sequence ID" value="ADB29997.1"/>
    <property type="molecule type" value="Genomic_DNA"/>
</dbReference>
<dbReference type="AlphaFoldDB" id="D2PZZ9"/>
<dbReference type="PROSITE" id="PS00687">
    <property type="entry name" value="ALDEHYDE_DEHYDR_GLU"/>
    <property type="match status" value="1"/>
</dbReference>
<dbReference type="EC" id="1.2.1.3" evidence="4"/>
<dbReference type="Gene3D" id="3.40.605.10">
    <property type="entry name" value="Aldehyde Dehydrogenase, Chain A, domain 1"/>
    <property type="match status" value="1"/>
</dbReference>
<dbReference type="InterPro" id="IPR015590">
    <property type="entry name" value="Aldehyde_DH_dom"/>
</dbReference>
<dbReference type="Proteomes" id="UP000007967">
    <property type="component" value="Chromosome"/>
</dbReference>
<protein>
    <recommendedName>
        <fullName evidence="4">aldehyde dehydrogenase (NAD(+))</fullName>
        <ecNumber evidence="4">1.2.1.3</ecNumber>
    </recommendedName>
</protein>
<keyword evidence="2 6" id="KW-0560">Oxidoreductase</keyword>
<comment type="subunit">
    <text evidence="1">Homotetramer.</text>
</comment>
<evidence type="ECO:0000256" key="4">
    <source>
        <dbReference type="ARBA" id="ARBA00024226"/>
    </source>
</evidence>
<proteinExistence type="inferred from homology"/>
<evidence type="ECO:0000259" key="7">
    <source>
        <dbReference type="Pfam" id="PF00171"/>
    </source>
</evidence>
<feature type="active site" evidence="5">
    <location>
        <position position="276"/>
    </location>
</feature>
<evidence type="ECO:0000256" key="6">
    <source>
        <dbReference type="RuleBase" id="RU003345"/>
    </source>
</evidence>
<comment type="similarity">
    <text evidence="6">Belongs to the aldehyde dehydrogenase family.</text>
</comment>
<evidence type="ECO:0000256" key="1">
    <source>
        <dbReference type="ARBA" id="ARBA00011881"/>
    </source>
</evidence>
<evidence type="ECO:0000256" key="2">
    <source>
        <dbReference type="ARBA" id="ARBA00023002"/>
    </source>
</evidence>
<dbReference type="InterPro" id="IPR016162">
    <property type="entry name" value="Ald_DH_N"/>
</dbReference>
<reference evidence="9" key="1">
    <citation type="submission" date="2009-09" db="EMBL/GenBank/DDBJ databases">
        <title>The complete genome of Kribbella flavida DSM 17836.</title>
        <authorList>
            <consortium name="US DOE Joint Genome Institute (JGI-PGF)"/>
            <person name="Lucas S."/>
            <person name="Copeland A."/>
            <person name="Lapidus A."/>
            <person name="Glavina del Rio T."/>
            <person name="Dalin E."/>
            <person name="Tice H."/>
            <person name="Bruce D."/>
            <person name="Goodwin L."/>
            <person name="Pitluck S."/>
            <person name="Kyrpides N."/>
            <person name="Mavromatis K."/>
            <person name="Ivanova N."/>
            <person name="Saunders E."/>
            <person name="Brettin T."/>
            <person name="Detter J.C."/>
            <person name="Han C."/>
            <person name="Larimer F."/>
            <person name="Land M."/>
            <person name="Hauser L."/>
            <person name="Markowitz V."/>
            <person name="Cheng J.-F."/>
            <person name="Hugenholtz P."/>
            <person name="Woyke T."/>
            <person name="Wu D."/>
            <person name="Pukall R."/>
            <person name="Klenk H.-P."/>
            <person name="Eisen J.A."/>
        </authorList>
    </citation>
    <scope>NUCLEOTIDE SEQUENCE [LARGE SCALE GENOMIC DNA]</scope>
    <source>
        <strain evidence="9">DSM 17836 / JCM 10339 / NBRC 14399</strain>
    </source>
</reference>
<dbReference type="InterPro" id="IPR016161">
    <property type="entry name" value="Ald_DH/histidinol_DH"/>
</dbReference>
<dbReference type="GO" id="GO:0004029">
    <property type="term" value="F:aldehyde dehydrogenase (NAD+) activity"/>
    <property type="evidence" value="ECO:0007669"/>
    <property type="project" value="UniProtKB-EC"/>
</dbReference>
<accession>D2PZZ9</accession>
<keyword evidence="9" id="KW-1185">Reference proteome</keyword>
<organism evidence="8 9">
    <name type="scientific">Kribbella flavida (strain DSM 17836 / JCM 10339 / NBRC 14399)</name>
    <dbReference type="NCBI Taxonomy" id="479435"/>
    <lineage>
        <taxon>Bacteria</taxon>
        <taxon>Bacillati</taxon>
        <taxon>Actinomycetota</taxon>
        <taxon>Actinomycetes</taxon>
        <taxon>Propionibacteriales</taxon>
        <taxon>Kribbellaceae</taxon>
        <taxon>Kribbella</taxon>
    </lineage>
</organism>
<reference evidence="8 9" key="2">
    <citation type="journal article" date="2010" name="Stand. Genomic Sci.">
        <title>Complete genome sequence of Kribbella flavida type strain (IFO 14399).</title>
        <authorList>
            <person name="Pukall R."/>
            <person name="Lapidus A."/>
            <person name="Glavina Del Rio T."/>
            <person name="Copeland A."/>
            <person name="Tice H."/>
            <person name="Cheng J.-F."/>
            <person name="Lucas S."/>
            <person name="Chen F."/>
            <person name="Nolan M."/>
            <person name="LaButti K."/>
            <person name="Pati A."/>
            <person name="Ivanova N."/>
            <person name="Mavrommatis K."/>
            <person name="Mikhailova N."/>
            <person name="Pitluck S."/>
            <person name="Bruce D."/>
            <person name="Goodwin L."/>
            <person name="Land M."/>
            <person name="Hauser L."/>
            <person name="Chang Y.-J."/>
            <person name="Jeffries C.D."/>
            <person name="Chen A."/>
            <person name="Palaniappan K."/>
            <person name="Chain P."/>
            <person name="Rohde M."/>
            <person name="Goeker M."/>
            <person name="Bristow J."/>
            <person name="Eisen J.A."/>
            <person name="Markowitz V."/>
            <person name="Hugenholtz P."/>
            <person name="Kyrpides N.C."/>
            <person name="Klenk H.-P."/>
            <person name="Brettin T."/>
        </authorList>
    </citation>
    <scope>NUCLEOTIDE SEQUENCE [LARGE SCALE GENOMIC DNA]</scope>
    <source>
        <strain evidence="9">DSM 17836 / JCM 10339 / NBRC 14399</strain>
    </source>
</reference>
<dbReference type="STRING" id="479435.Kfla_0892"/>
<dbReference type="HOGENOM" id="CLU_005391_1_0_11"/>
<dbReference type="InterPro" id="IPR029510">
    <property type="entry name" value="Ald_DH_CS_GLU"/>
</dbReference>
<dbReference type="Pfam" id="PF00171">
    <property type="entry name" value="Aldedh"/>
    <property type="match status" value="1"/>
</dbReference>
<name>D2PZZ9_KRIFD</name>
<dbReference type="KEGG" id="kfl:Kfla_0892"/>
<dbReference type="PANTHER" id="PTHR43521">
    <property type="entry name" value="ALPHA-AMINOADIPIC SEMIALDEHYDE DEHYDROGENASE"/>
    <property type="match status" value="1"/>
</dbReference>